<evidence type="ECO:0000259" key="5">
    <source>
        <dbReference type="Pfam" id="PF01397"/>
    </source>
</evidence>
<feature type="domain" description="Terpene synthase metal-binding" evidence="6">
    <location>
        <begin position="340"/>
        <end position="572"/>
    </location>
</feature>
<dbReference type="Proteomes" id="UP001157418">
    <property type="component" value="Unassembled WGS sequence"/>
</dbReference>
<dbReference type="InterPro" id="IPR008930">
    <property type="entry name" value="Terpenoid_cyclase/PrenylTrfase"/>
</dbReference>
<dbReference type="AlphaFoldDB" id="A0AAU9NAA3"/>
<gene>
    <name evidence="7" type="ORF">LVIROSA_LOCUS21486</name>
</gene>
<proteinExistence type="predicted"/>
<dbReference type="Pfam" id="PF03936">
    <property type="entry name" value="Terpene_synth_C"/>
    <property type="match status" value="1"/>
</dbReference>
<evidence type="ECO:0000256" key="1">
    <source>
        <dbReference type="ARBA" id="ARBA00001946"/>
    </source>
</evidence>
<dbReference type="FunFam" id="1.50.10.130:FF:000001">
    <property type="entry name" value="Isoprene synthase, chloroplastic"/>
    <property type="match status" value="1"/>
</dbReference>
<sequence>MGFHETYLTLDGFMMPKLEDQDTALFKFFFHQQKQAITSYSHFLAETRRLSEGKHNQFHKRVMSSTWTSFPAIFIFCSSSSGKRRINVACEKRLTLPQPTLTNVITMPTTIRRSANYRPSSWSYEYVQSLDSKYTGEKYMEKFRDLKEARLGISYHFVNEIRDVLEKIYSNYFKSHDKWSKMDLNLKSLGFRLLRQHGYHIPQEIFEDLKDETGNFKGHLYEDIDGMLNLYEASYHSVEDESILDEARDFTRTHLKESLEYNNICDDQNMSSLISHALAFPLHWRVPRMEAKWFIEAYERRSGMNSTLLELANLDFNMVQAIHQQDLKKASRWWKDTCWEKFSFARDHLVESFMWSIGQNCMPHFQGRGTLTKVFAMITTIDDVYDVYGTLAELDQFTDIVNRWDVNVIEELPDYMRICFLALYNSINEISYSTLTNHGFFVLPYLKKTWQDLCNSYLVEAKWYNNGYIPTLNEFLNNAYVSIGAGVVVMHAYLLTLTRVTHEELQEIGRAENIIRHASVIVRLTNDLATSSEELETGDVPKSIQCYMQESGATEVKAREHIRLLILETWKKLNKERQT</sequence>
<evidence type="ECO:0000313" key="8">
    <source>
        <dbReference type="Proteomes" id="UP001157418"/>
    </source>
</evidence>
<dbReference type="GO" id="GO:0034005">
    <property type="term" value="F:germacrene-A synthase activity"/>
    <property type="evidence" value="ECO:0007669"/>
    <property type="project" value="UniProtKB-EC"/>
</dbReference>
<dbReference type="InterPro" id="IPR036965">
    <property type="entry name" value="Terpene_synth_N_sf"/>
</dbReference>
<dbReference type="InterPro" id="IPR044814">
    <property type="entry name" value="Terpene_cyclase_plant_C1"/>
</dbReference>
<comment type="caution">
    <text evidence="7">The sequence shown here is derived from an EMBL/GenBank/DDBJ whole genome shotgun (WGS) entry which is preliminary data.</text>
</comment>
<evidence type="ECO:0000256" key="2">
    <source>
        <dbReference type="ARBA" id="ARBA00022723"/>
    </source>
</evidence>
<feature type="non-terminal residue" evidence="7">
    <location>
        <position position="579"/>
    </location>
</feature>
<dbReference type="FunFam" id="1.10.600.10:FF:000007">
    <property type="entry name" value="Isoprene synthase, chloroplastic"/>
    <property type="match status" value="1"/>
</dbReference>
<dbReference type="PANTHER" id="PTHR31225">
    <property type="entry name" value="OS04G0344100 PROTEIN-RELATED"/>
    <property type="match status" value="1"/>
</dbReference>
<dbReference type="PANTHER" id="PTHR31225:SF187">
    <property type="entry name" value="LYASE"/>
    <property type="match status" value="1"/>
</dbReference>
<evidence type="ECO:0000256" key="4">
    <source>
        <dbReference type="ARBA" id="ARBA00054370"/>
    </source>
</evidence>
<dbReference type="Gene3D" id="1.10.600.10">
    <property type="entry name" value="Farnesyl Diphosphate Synthase"/>
    <property type="match status" value="1"/>
</dbReference>
<comment type="function">
    <text evidence="4">Involved in sesquiterpene lactone biosynthesis. Produces exclusively (+)-germacrene A.</text>
</comment>
<dbReference type="SUPFAM" id="SSF48239">
    <property type="entry name" value="Terpenoid cyclases/Protein prenyltransferases"/>
    <property type="match status" value="1"/>
</dbReference>
<dbReference type="InterPro" id="IPR005630">
    <property type="entry name" value="Terpene_synthase_metal-bd"/>
</dbReference>
<name>A0AAU9NAA3_9ASTR</name>
<evidence type="ECO:0008006" key="9">
    <source>
        <dbReference type="Google" id="ProtNLM"/>
    </source>
</evidence>
<evidence type="ECO:0000256" key="3">
    <source>
        <dbReference type="ARBA" id="ARBA00052489"/>
    </source>
</evidence>
<dbReference type="SFLD" id="SFLDS00005">
    <property type="entry name" value="Isoprenoid_Synthase_Type_I"/>
    <property type="match status" value="1"/>
</dbReference>
<comment type="catalytic activity">
    <reaction evidence="3">
        <text>(2E,6E)-farnesyl diphosphate = (+)-(R)-germacrene A + diphosphate</text>
        <dbReference type="Rhea" id="RHEA:12516"/>
        <dbReference type="ChEBI" id="CHEBI:33019"/>
        <dbReference type="ChEBI" id="CHEBI:41595"/>
        <dbReference type="ChEBI" id="CHEBI:175763"/>
        <dbReference type="EC" id="4.2.3.23"/>
    </reaction>
</comment>
<reference evidence="7 8" key="1">
    <citation type="submission" date="2022-01" db="EMBL/GenBank/DDBJ databases">
        <authorList>
            <person name="Xiong W."/>
            <person name="Schranz E."/>
        </authorList>
    </citation>
    <scope>NUCLEOTIDE SEQUENCE [LARGE SCALE GENOMIC DNA]</scope>
</reference>
<dbReference type="InterPro" id="IPR008949">
    <property type="entry name" value="Isoprenoid_synthase_dom_sf"/>
</dbReference>
<dbReference type="GO" id="GO:0016102">
    <property type="term" value="P:diterpenoid biosynthetic process"/>
    <property type="evidence" value="ECO:0007669"/>
    <property type="project" value="InterPro"/>
</dbReference>
<comment type="cofactor">
    <cofactor evidence="1">
        <name>Mg(2+)</name>
        <dbReference type="ChEBI" id="CHEBI:18420"/>
    </cofactor>
</comment>
<dbReference type="InterPro" id="IPR050148">
    <property type="entry name" value="Terpene_synthase-like"/>
</dbReference>
<dbReference type="CDD" id="cd00684">
    <property type="entry name" value="Terpene_cyclase_plant_C1"/>
    <property type="match status" value="1"/>
</dbReference>
<keyword evidence="2" id="KW-0479">Metal-binding</keyword>
<dbReference type="Pfam" id="PF01397">
    <property type="entry name" value="Terpene_synth"/>
    <property type="match status" value="1"/>
</dbReference>
<dbReference type="SFLD" id="SFLDG01019">
    <property type="entry name" value="Terpene_Cyclase_Like_1_C_Termi"/>
    <property type="match status" value="1"/>
</dbReference>
<evidence type="ECO:0000259" key="6">
    <source>
        <dbReference type="Pfam" id="PF03936"/>
    </source>
</evidence>
<dbReference type="InterPro" id="IPR001906">
    <property type="entry name" value="Terpene_synth_N"/>
</dbReference>
<accession>A0AAU9NAA3</accession>
<dbReference type="Gene3D" id="1.50.10.130">
    <property type="entry name" value="Terpene synthase, N-terminal domain"/>
    <property type="match status" value="1"/>
</dbReference>
<feature type="domain" description="Terpene synthase N-terminal" evidence="5">
    <location>
        <begin position="150"/>
        <end position="278"/>
    </location>
</feature>
<dbReference type="SUPFAM" id="SSF48576">
    <property type="entry name" value="Terpenoid synthases"/>
    <property type="match status" value="1"/>
</dbReference>
<evidence type="ECO:0000313" key="7">
    <source>
        <dbReference type="EMBL" id="CAH1435016.1"/>
    </source>
</evidence>
<keyword evidence="8" id="KW-1185">Reference proteome</keyword>
<dbReference type="GO" id="GO:0000287">
    <property type="term" value="F:magnesium ion binding"/>
    <property type="evidence" value="ECO:0007669"/>
    <property type="project" value="InterPro"/>
</dbReference>
<organism evidence="7 8">
    <name type="scientific">Lactuca virosa</name>
    <dbReference type="NCBI Taxonomy" id="75947"/>
    <lineage>
        <taxon>Eukaryota</taxon>
        <taxon>Viridiplantae</taxon>
        <taxon>Streptophyta</taxon>
        <taxon>Embryophyta</taxon>
        <taxon>Tracheophyta</taxon>
        <taxon>Spermatophyta</taxon>
        <taxon>Magnoliopsida</taxon>
        <taxon>eudicotyledons</taxon>
        <taxon>Gunneridae</taxon>
        <taxon>Pentapetalae</taxon>
        <taxon>asterids</taxon>
        <taxon>campanulids</taxon>
        <taxon>Asterales</taxon>
        <taxon>Asteraceae</taxon>
        <taxon>Cichorioideae</taxon>
        <taxon>Cichorieae</taxon>
        <taxon>Lactucinae</taxon>
        <taxon>Lactuca</taxon>
    </lineage>
</organism>
<dbReference type="InterPro" id="IPR034741">
    <property type="entry name" value="Terpene_cyclase-like_1_C"/>
</dbReference>
<dbReference type="EMBL" id="CAKMRJ010004184">
    <property type="protein sequence ID" value="CAH1435016.1"/>
    <property type="molecule type" value="Genomic_DNA"/>
</dbReference>
<protein>
    <recommendedName>
        <fullName evidence="9">Valerianol synthase</fullName>
    </recommendedName>
</protein>